<accession>A0A023WZ68</accession>
<evidence type="ECO:0000313" key="2">
    <source>
        <dbReference type="Proteomes" id="UP000025238"/>
    </source>
</evidence>
<sequence length="155" mass="17029">MSHSLIAIKTSCSVPEKMHAQSVLAGQGLVGCRYPHTMTEVPLSIRHFFEEVPAAPPAEASDSKFEEQYSAAMARLATEFPSSDTPAPSLEVMQASITTMLDNEVISFPTFESFQAWWEGLNAYEELDTEMSVAEHLPLLRIAYNALVHEGVIAV</sequence>
<organism evidence="1 2">
    <name type="scientific">Stutzerimonas stutzeri</name>
    <name type="common">Pseudomonas stutzeri</name>
    <dbReference type="NCBI Taxonomy" id="316"/>
    <lineage>
        <taxon>Bacteria</taxon>
        <taxon>Pseudomonadati</taxon>
        <taxon>Pseudomonadota</taxon>
        <taxon>Gammaproteobacteria</taxon>
        <taxon>Pseudomonadales</taxon>
        <taxon>Pseudomonadaceae</taxon>
        <taxon>Stutzerimonas</taxon>
    </lineage>
</organism>
<keyword evidence="1" id="KW-0614">Plasmid</keyword>
<dbReference type="EMBL" id="CP007510">
    <property type="protein sequence ID" value="AHY45261.1"/>
    <property type="molecule type" value="Genomic_DNA"/>
</dbReference>
<proteinExistence type="predicted"/>
<name>A0A023WZ68_STUST</name>
<dbReference type="AlphaFoldDB" id="A0A023WZ68"/>
<dbReference type="PATRIC" id="fig|316.97.peg.4511"/>
<evidence type="ECO:0000313" key="1">
    <source>
        <dbReference type="EMBL" id="AHY45261.1"/>
    </source>
</evidence>
<geneLocation type="plasmid" evidence="1 2">
    <name>pLIB119</name>
</geneLocation>
<gene>
    <name evidence="1" type="ORF">UIB01_22520</name>
</gene>
<reference evidence="1 2" key="1">
    <citation type="submission" date="2014-03" db="EMBL/GenBank/DDBJ databases">
        <title>Complete genome sequence of Pseudomonas stutzeri 19SMN4.</title>
        <authorList>
            <person name="Brunet-Galmes I."/>
            <person name="Nogales B."/>
            <person name="Busquets A."/>
            <person name="Pena A."/>
            <person name="Gomila M."/>
            <person name="Garcia-Valdes E."/>
            <person name="Lalucat J."/>
            <person name="Bennasar A."/>
            <person name="Bosch R."/>
        </authorList>
    </citation>
    <scope>NUCLEOTIDE SEQUENCE [LARGE SCALE GENOMIC DNA]</scope>
    <source>
        <strain evidence="1 2">19SMN4</strain>
        <plasmid evidence="2">Plasmid pLIB119</plasmid>
    </source>
</reference>
<dbReference type="Proteomes" id="UP000025238">
    <property type="component" value="Plasmid pLIB119"/>
</dbReference>
<protein>
    <submittedName>
        <fullName evidence="1">Uncharacterized protein</fullName>
    </submittedName>
</protein>
<dbReference type="KEGG" id="pstu:UIB01_22520"/>